<keyword evidence="4" id="KW-1133">Transmembrane helix</keyword>
<dbReference type="SMART" id="SM00342">
    <property type="entry name" value="HTH_ARAC"/>
    <property type="match status" value="1"/>
</dbReference>
<evidence type="ECO:0000313" key="6">
    <source>
        <dbReference type="EMBL" id="MCQ3831006.1"/>
    </source>
</evidence>
<comment type="caution">
    <text evidence="6">The sequence shown here is derived from an EMBL/GenBank/DDBJ whole genome shotgun (WGS) entry which is preliminary data.</text>
</comment>
<keyword evidence="7" id="KW-1185">Reference proteome</keyword>
<name>A0ABT1P4G9_9GAMM</name>
<keyword evidence="4" id="KW-0472">Membrane</keyword>
<dbReference type="PANTHER" id="PTHR43280">
    <property type="entry name" value="ARAC-FAMILY TRANSCRIPTIONAL REGULATOR"/>
    <property type="match status" value="1"/>
</dbReference>
<keyword evidence="3" id="KW-0804">Transcription</keyword>
<proteinExistence type="predicted"/>
<reference evidence="6" key="1">
    <citation type="thesis" date="2020" institute="Technische Universitat Dresden" country="Dresden, Germany">
        <title>The Agarolytic System of Microbulbifer elongatus PORT2, Isolated from Batu Karas, Pangandaran West Java Indonesia.</title>
        <authorList>
            <person name="Anggraeni S.R."/>
        </authorList>
    </citation>
    <scope>NUCLEOTIDE SEQUENCE</scope>
    <source>
        <strain evidence="6">PORT2</strain>
    </source>
</reference>
<evidence type="ECO:0000256" key="3">
    <source>
        <dbReference type="ARBA" id="ARBA00023163"/>
    </source>
</evidence>
<keyword evidence="2" id="KW-0238">DNA-binding</keyword>
<keyword evidence="1" id="KW-0805">Transcription regulation</keyword>
<accession>A0ABT1P4G9</accession>
<dbReference type="Proteomes" id="UP001205566">
    <property type="component" value="Unassembled WGS sequence"/>
</dbReference>
<dbReference type="PRINTS" id="PR00032">
    <property type="entry name" value="HTHARAC"/>
</dbReference>
<dbReference type="Gene3D" id="1.10.10.60">
    <property type="entry name" value="Homeodomain-like"/>
    <property type="match status" value="2"/>
</dbReference>
<evidence type="ECO:0000259" key="5">
    <source>
        <dbReference type="PROSITE" id="PS01124"/>
    </source>
</evidence>
<keyword evidence="4" id="KW-0812">Transmembrane</keyword>
<dbReference type="PROSITE" id="PS01124">
    <property type="entry name" value="HTH_ARAC_FAMILY_2"/>
    <property type="match status" value="1"/>
</dbReference>
<organism evidence="6 7">
    <name type="scientific">Microbulbifer elongatus</name>
    <dbReference type="NCBI Taxonomy" id="86173"/>
    <lineage>
        <taxon>Bacteria</taxon>
        <taxon>Pseudomonadati</taxon>
        <taxon>Pseudomonadota</taxon>
        <taxon>Gammaproteobacteria</taxon>
        <taxon>Cellvibrionales</taxon>
        <taxon>Microbulbiferaceae</taxon>
        <taxon>Microbulbifer</taxon>
    </lineage>
</organism>
<evidence type="ECO:0000313" key="7">
    <source>
        <dbReference type="Proteomes" id="UP001205566"/>
    </source>
</evidence>
<evidence type="ECO:0000256" key="4">
    <source>
        <dbReference type="SAM" id="Phobius"/>
    </source>
</evidence>
<feature type="transmembrane region" description="Helical" evidence="4">
    <location>
        <begin position="153"/>
        <end position="173"/>
    </location>
</feature>
<feature type="transmembrane region" description="Helical" evidence="4">
    <location>
        <begin position="45"/>
        <end position="66"/>
    </location>
</feature>
<feature type="transmembrane region" description="Helical" evidence="4">
    <location>
        <begin position="180"/>
        <end position="198"/>
    </location>
</feature>
<dbReference type="InterPro" id="IPR018062">
    <property type="entry name" value="HTH_AraC-typ_CS"/>
</dbReference>
<dbReference type="RefSeq" id="WP_255875911.1">
    <property type="nucleotide sequence ID" value="NZ_JACASI010000045.1"/>
</dbReference>
<feature type="transmembrane region" description="Helical" evidence="4">
    <location>
        <begin position="12"/>
        <end position="33"/>
    </location>
</feature>
<dbReference type="PANTHER" id="PTHR43280:SF10">
    <property type="entry name" value="REGULATORY PROTEIN POCR"/>
    <property type="match status" value="1"/>
</dbReference>
<protein>
    <submittedName>
        <fullName evidence="6">Helix-turn-helix domain-containing protein</fullName>
    </submittedName>
</protein>
<feature type="domain" description="HTH araC/xylS-type" evidence="5">
    <location>
        <begin position="384"/>
        <end position="481"/>
    </location>
</feature>
<dbReference type="SUPFAM" id="SSF46689">
    <property type="entry name" value="Homeodomain-like"/>
    <property type="match status" value="2"/>
</dbReference>
<evidence type="ECO:0000256" key="1">
    <source>
        <dbReference type="ARBA" id="ARBA00023015"/>
    </source>
</evidence>
<sequence length="488" mass="54885">MGKIVIDWYVVFHNIVPIISAQFFLVALIYFTLVRERLGREYPYYALFLTSFIIYLASTFINILPIQGAALYIHYLGSFLLFSVGFPSLLTALFIKSELHLPPALRIGSYALGVLWSMFYLVTADYQLDKVNILTSAGDDTPIPKWLNFDNAYFFQSLVIVAMLILPGIYLWLCTKQNEAKPYIFGMLVLAAFAFIGSSVQQWAIYYAGSSICAIAWAWATFNDIRNLNDQLKAHNAHSKVVASAQYASRAGNISISELYPDSLDESYPFREREDLLEAIRTSSSGLVEPRAQELVSALYSFSKQNEDVLKARVREAMYFLVDTCIYLGGDAKPLILRLEDIGAAIDRCDGQESMAELISTECLYLTKSISSLTRPTGVDALVERIKSYVLAHYHKDTMSISSISEAVGVSKSHAMKSFKAKYGITLNQYIVETRMEKAKSYLLVHSVTETAYEVGFKNASYFSTFFRKHAGITPKQFKQQALKESEG</sequence>
<dbReference type="InterPro" id="IPR009057">
    <property type="entry name" value="Homeodomain-like_sf"/>
</dbReference>
<dbReference type="InterPro" id="IPR020449">
    <property type="entry name" value="Tscrpt_reg_AraC-type_HTH"/>
</dbReference>
<dbReference type="Pfam" id="PF12833">
    <property type="entry name" value="HTH_18"/>
    <property type="match status" value="1"/>
</dbReference>
<dbReference type="InterPro" id="IPR018060">
    <property type="entry name" value="HTH_AraC"/>
</dbReference>
<feature type="transmembrane region" description="Helical" evidence="4">
    <location>
        <begin position="72"/>
        <end position="95"/>
    </location>
</feature>
<evidence type="ECO:0000256" key="2">
    <source>
        <dbReference type="ARBA" id="ARBA00023125"/>
    </source>
</evidence>
<dbReference type="PROSITE" id="PS00041">
    <property type="entry name" value="HTH_ARAC_FAMILY_1"/>
    <property type="match status" value="1"/>
</dbReference>
<dbReference type="EMBL" id="JACASI010000045">
    <property type="protein sequence ID" value="MCQ3831006.1"/>
    <property type="molecule type" value="Genomic_DNA"/>
</dbReference>
<gene>
    <name evidence="6" type="ORF">HXX02_16320</name>
</gene>